<dbReference type="FunCoup" id="A0A6P8Z9P4">
    <property type="interactions" value="872"/>
</dbReference>
<feature type="compositionally biased region" description="Low complexity" evidence="18">
    <location>
        <begin position="587"/>
        <end position="606"/>
    </location>
</feature>
<dbReference type="InParanoid" id="A0A6P8Z9P4"/>
<dbReference type="PANTHER" id="PTHR12944">
    <property type="entry name" value="SOLUBLE LIVER ANTIGEN/LIVER PANCREAS ANTIGEN"/>
    <property type="match status" value="1"/>
</dbReference>
<protein>
    <recommendedName>
        <fullName evidence="6">O-phosphoseryl-tRNA(Sec) selenium transferase</fullName>
        <ecNumber evidence="5">2.9.1.2</ecNumber>
    </recommendedName>
    <alternativeName>
        <fullName evidence="14">Selenocysteine synthase</fullName>
    </alternativeName>
    <alternativeName>
        <fullName evidence="15">Selenocysteinyl-tRNA(Sec) synthase</fullName>
    </alternativeName>
    <alternativeName>
        <fullName evidence="16">Sep-tRNA:Sec-tRNA synthase</fullName>
    </alternativeName>
</protein>
<evidence type="ECO:0000256" key="15">
    <source>
        <dbReference type="ARBA" id="ARBA00032048"/>
    </source>
</evidence>
<dbReference type="Proteomes" id="UP000515158">
    <property type="component" value="Unplaced"/>
</dbReference>
<evidence type="ECO:0000256" key="13">
    <source>
        <dbReference type="ARBA" id="ARBA00026053"/>
    </source>
</evidence>
<dbReference type="GO" id="GO:0001717">
    <property type="term" value="P:conversion of seryl-tRNAsec to selenocys-tRNAsec"/>
    <property type="evidence" value="ECO:0007669"/>
    <property type="project" value="InterPro"/>
</dbReference>
<dbReference type="Gene3D" id="3.40.640.10">
    <property type="entry name" value="Type I PLP-dependent aspartate aminotransferase-like (Major domain)"/>
    <property type="match status" value="1"/>
</dbReference>
<keyword evidence="9" id="KW-0694">RNA-binding</keyword>
<dbReference type="UniPathway" id="UPA00906">
    <property type="reaction ID" value="UER00898"/>
</dbReference>
<feature type="region of interest" description="Disordered" evidence="18">
    <location>
        <begin position="462"/>
        <end position="606"/>
    </location>
</feature>
<name>A0A6P8Z9P4_THRPL</name>
<keyword evidence="8 20" id="KW-0808">Transferase</keyword>
<sequence>MNSQSFTLAERLIPATYLQQAAASKKTRENLIRQLIEQRKWPEEGWDDATIELLLADLAQMDSNNFPDNCGIGEREARFASALVARRHYRIGHGIGRSGDLGEVQPKAAGSSLMMKLVNSLLLDTIRYMGVKTTAGCFMVPMATGMTLVLCMLTLKQDRPGAKFVLWSRIDQKACFKCILTAGLQPIIIETVASGDELKTDLAAMEHQMCTIGSDNIVCVLTTTSCFAPRVSDSLEQVAVLCQRFNIPHVINNAYGLQSSRCMHLIQEAARKGRVDAFVQSTDKNFMVPVGGAIVSGFDKGLLERIARIYPGRASSSPAIDVFITLLSLGISGYKTLVTQRKEMYNYLRDELSKVATKHGERLLDTKNNPISMGMTLNSLVTSDPKSVTMLGSMLFLRCVSGTRVVSTVDYKEVAGYKFEGWGAHTSKYPVPYLTAAAAIGMQKSDVDQFISRLDKVINKLKGRSAPQTPTSVEELAMSGRRSKRSMNGEVSSSSERGDRERDRDRDRERDRDRDRERDRRSNSNRGGGGGSSLDGETGSSRSREEVRAAAARSRGTSGAAAASPSLNGEVSVSGSGSGGDVRADINSHNSSNSTSLASSKDSLRK</sequence>
<feature type="compositionally biased region" description="Low complexity" evidence="18">
    <location>
        <begin position="549"/>
        <end position="564"/>
    </location>
</feature>
<feature type="compositionally biased region" description="Basic and acidic residues" evidence="18">
    <location>
        <begin position="496"/>
        <end position="522"/>
    </location>
</feature>
<evidence type="ECO:0000256" key="17">
    <source>
        <dbReference type="ARBA" id="ARBA00048808"/>
    </source>
</evidence>
<comment type="similarity">
    <text evidence="4">Belongs to the SepSecS family.</text>
</comment>
<keyword evidence="12" id="KW-0711">Selenium</keyword>
<evidence type="ECO:0000256" key="11">
    <source>
        <dbReference type="ARBA" id="ARBA00022917"/>
    </source>
</evidence>
<dbReference type="SUPFAM" id="SSF53383">
    <property type="entry name" value="PLP-dependent transferases"/>
    <property type="match status" value="1"/>
</dbReference>
<comment type="catalytic activity">
    <reaction evidence="17">
        <text>O-phospho-L-seryl-tRNA(Sec) + selenophosphate + H2O = L-selenocysteinyl-tRNA(Sec) + 2 phosphate</text>
        <dbReference type="Rhea" id="RHEA:25041"/>
        <dbReference type="Rhea" id="RHEA-COMP:9743"/>
        <dbReference type="Rhea" id="RHEA-COMP:9947"/>
        <dbReference type="ChEBI" id="CHEBI:15377"/>
        <dbReference type="ChEBI" id="CHEBI:16144"/>
        <dbReference type="ChEBI" id="CHEBI:43474"/>
        <dbReference type="ChEBI" id="CHEBI:78551"/>
        <dbReference type="ChEBI" id="CHEBI:78573"/>
        <dbReference type="EC" id="2.9.1.2"/>
    </reaction>
</comment>
<dbReference type="GO" id="GO:0098621">
    <property type="term" value="F:O-phosphoseryl-tRNA(Sec) selenium transferase activity"/>
    <property type="evidence" value="ECO:0007669"/>
    <property type="project" value="UniProtKB-EC"/>
</dbReference>
<evidence type="ECO:0000256" key="8">
    <source>
        <dbReference type="ARBA" id="ARBA00022679"/>
    </source>
</evidence>
<dbReference type="GO" id="GO:0001514">
    <property type="term" value="P:selenocysteine incorporation"/>
    <property type="evidence" value="ECO:0007669"/>
    <property type="project" value="TreeGrafter"/>
</dbReference>
<gene>
    <name evidence="20" type="primary">LOC117646731</name>
</gene>
<evidence type="ECO:0000256" key="5">
    <source>
        <dbReference type="ARBA" id="ARBA00012464"/>
    </source>
</evidence>
<proteinExistence type="inferred from homology"/>
<evidence type="ECO:0000256" key="12">
    <source>
        <dbReference type="ARBA" id="ARBA00023266"/>
    </source>
</evidence>
<dbReference type="KEGG" id="tpal:117646731"/>
<dbReference type="InterPro" id="IPR019872">
    <property type="entry name" value="Sec-tRNA_Se_transferase"/>
</dbReference>
<evidence type="ECO:0000256" key="3">
    <source>
        <dbReference type="ARBA" id="ARBA00004822"/>
    </source>
</evidence>
<dbReference type="PANTHER" id="PTHR12944:SF2">
    <property type="entry name" value="O-PHOSPHOSERYL-TRNA(SEC) SELENIUM TRANSFERASE"/>
    <property type="match status" value="1"/>
</dbReference>
<evidence type="ECO:0000256" key="7">
    <source>
        <dbReference type="ARBA" id="ARBA00022555"/>
    </source>
</evidence>
<evidence type="ECO:0000256" key="18">
    <source>
        <dbReference type="SAM" id="MobiDB-lite"/>
    </source>
</evidence>
<reference evidence="20" key="1">
    <citation type="submission" date="2025-08" db="UniProtKB">
        <authorList>
            <consortium name="RefSeq"/>
        </authorList>
    </citation>
    <scope>IDENTIFICATION</scope>
    <source>
        <tissue evidence="20">Total insect</tissue>
    </source>
</reference>
<evidence type="ECO:0000256" key="16">
    <source>
        <dbReference type="ARBA" id="ARBA00032693"/>
    </source>
</evidence>
<comment type="cofactor">
    <cofactor evidence="1">
        <name>pyridoxal 5'-phosphate</name>
        <dbReference type="ChEBI" id="CHEBI:597326"/>
    </cofactor>
</comment>
<dbReference type="InterPro" id="IPR008829">
    <property type="entry name" value="SepSecS/SepCysS"/>
</dbReference>
<evidence type="ECO:0000256" key="14">
    <source>
        <dbReference type="ARBA" id="ARBA00030669"/>
    </source>
</evidence>
<dbReference type="Pfam" id="PF05889">
    <property type="entry name" value="SepSecS"/>
    <property type="match status" value="1"/>
</dbReference>
<keyword evidence="11" id="KW-0648">Protein biosynthesis</keyword>
<dbReference type="GeneID" id="117646731"/>
<evidence type="ECO:0000256" key="1">
    <source>
        <dbReference type="ARBA" id="ARBA00001933"/>
    </source>
</evidence>
<dbReference type="InterPro" id="IPR015421">
    <property type="entry name" value="PyrdxlP-dep_Trfase_major"/>
</dbReference>
<evidence type="ECO:0000256" key="10">
    <source>
        <dbReference type="ARBA" id="ARBA00022898"/>
    </source>
</evidence>
<dbReference type="RefSeq" id="XP_034243767.1">
    <property type="nucleotide sequence ID" value="XM_034387876.1"/>
</dbReference>
<evidence type="ECO:0000313" key="20">
    <source>
        <dbReference type="RefSeq" id="XP_034243767.1"/>
    </source>
</evidence>
<dbReference type="AlphaFoldDB" id="A0A6P8Z9P4"/>
<dbReference type="GO" id="GO:0000049">
    <property type="term" value="F:tRNA binding"/>
    <property type="evidence" value="ECO:0007669"/>
    <property type="project" value="UniProtKB-KW"/>
</dbReference>
<evidence type="ECO:0000256" key="6">
    <source>
        <dbReference type="ARBA" id="ARBA00021963"/>
    </source>
</evidence>
<keyword evidence="10" id="KW-0663">Pyridoxal phosphate</keyword>
<evidence type="ECO:0000313" key="19">
    <source>
        <dbReference type="Proteomes" id="UP000515158"/>
    </source>
</evidence>
<keyword evidence="7" id="KW-0820">tRNA-binding</keyword>
<dbReference type="OrthoDB" id="10263545at2759"/>
<comment type="subunit">
    <text evidence="13">Homotetramer formed by a catalytic dimer and a non-catalytic dimer serving as a binding platform that orients tRNASec for catalysis. Each tetramer binds the CCA ends of two tRNAs which point to the active sites of the catalytic dimer.</text>
</comment>
<comment type="function">
    <text evidence="2">Converts O-phosphoseryl-tRNA(Sec) to selenocysteinyl-tRNA(Sec) required for selenoprotein biosynthesis.</text>
</comment>
<organism evidence="20">
    <name type="scientific">Thrips palmi</name>
    <name type="common">Melon thrips</name>
    <dbReference type="NCBI Taxonomy" id="161013"/>
    <lineage>
        <taxon>Eukaryota</taxon>
        <taxon>Metazoa</taxon>
        <taxon>Ecdysozoa</taxon>
        <taxon>Arthropoda</taxon>
        <taxon>Hexapoda</taxon>
        <taxon>Insecta</taxon>
        <taxon>Pterygota</taxon>
        <taxon>Neoptera</taxon>
        <taxon>Paraneoptera</taxon>
        <taxon>Thysanoptera</taxon>
        <taxon>Terebrantia</taxon>
        <taxon>Thripoidea</taxon>
        <taxon>Thripidae</taxon>
        <taxon>Thrips</taxon>
    </lineage>
</organism>
<dbReference type="InterPro" id="IPR015424">
    <property type="entry name" value="PyrdxlP-dep_Trfase"/>
</dbReference>
<evidence type="ECO:0000256" key="4">
    <source>
        <dbReference type="ARBA" id="ARBA00007037"/>
    </source>
</evidence>
<dbReference type="EC" id="2.9.1.2" evidence="5"/>
<evidence type="ECO:0000256" key="2">
    <source>
        <dbReference type="ARBA" id="ARBA00002552"/>
    </source>
</evidence>
<evidence type="ECO:0000256" key="9">
    <source>
        <dbReference type="ARBA" id="ARBA00022884"/>
    </source>
</evidence>
<accession>A0A6P8Z9P4</accession>
<dbReference type="NCBIfam" id="TIGR03531">
    <property type="entry name" value="selenium_SpcS"/>
    <property type="match status" value="1"/>
</dbReference>
<comment type="pathway">
    <text evidence="3">Aminoacyl-tRNA biosynthesis; selenocysteinyl-tRNA(Sec) biosynthesis; selenocysteinyl-tRNA(Sec) from L-seryl-tRNA(Sec) (archaeal/eukaryal route): step 2/2.</text>
</comment>
<keyword evidence="19" id="KW-1185">Reference proteome</keyword>